<dbReference type="PANTHER" id="PTHR45005:SF2">
    <property type="entry name" value="PROTEIN HLB1"/>
    <property type="match status" value="1"/>
</dbReference>
<protein>
    <submittedName>
        <fullName evidence="2">Hop-interacting protein</fullName>
    </submittedName>
</protein>
<dbReference type="PANTHER" id="PTHR45005">
    <property type="match status" value="1"/>
</dbReference>
<proteinExistence type="predicted"/>
<evidence type="ECO:0000313" key="3">
    <source>
        <dbReference type="Proteomes" id="UP000239649"/>
    </source>
</evidence>
<dbReference type="AlphaFoldDB" id="A0A2P6V7Z8"/>
<dbReference type="Gene3D" id="1.25.40.10">
    <property type="entry name" value="Tetratricopeptide repeat domain"/>
    <property type="match status" value="1"/>
</dbReference>
<dbReference type="EMBL" id="LHPF02000021">
    <property type="protein sequence ID" value="PSC70214.1"/>
    <property type="molecule type" value="Genomic_DNA"/>
</dbReference>
<comment type="caution">
    <text evidence="2">The sequence shown here is derived from an EMBL/GenBank/DDBJ whole genome shotgun (WGS) entry which is preliminary data.</text>
</comment>
<evidence type="ECO:0000256" key="1">
    <source>
        <dbReference type="SAM" id="MobiDB-lite"/>
    </source>
</evidence>
<dbReference type="STRING" id="554055.A0A2P6V7Z8"/>
<feature type="region of interest" description="Disordered" evidence="1">
    <location>
        <begin position="15"/>
        <end position="38"/>
    </location>
</feature>
<dbReference type="SUPFAM" id="SSF48452">
    <property type="entry name" value="TPR-like"/>
    <property type="match status" value="1"/>
</dbReference>
<accession>A0A2P6V7Z8</accession>
<evidence type="ECO:0000313" key="2">
    <source>
        <dbReference type="EMBL" id="PSC70214.1"/>
    </source>
</evidence>
<sequence>MAELAAALALLSGKPGAAATPRSPEALPRLAAEPGTGQRPEMLYRRGLSLQELASKLSHQPADQLKLLHQAAEVYLEASCMQAGRHAAALYNWAVALTDIARLVRASQPEEAYECLTAAASKYAQSLAAQPDNPQACNNWGLVLQDLASLRPASERAAYLHHSCSKFRRALRLRPGFDRACYNLGTVLYGHACSLQEALLAGQEAAEAAALAALAARSRAGMPQTPRTPRTPRSTAAVARERAIAATFAHAAQYIALAAAQQPGKQVYSDSLAAVQRLLPLPFLRAGPLMAVHPDTAGTPAERWSPAWFGLDSERLAAARPPAALAGQAAAAGLPLASVPPPIVVELADVTDARLAADPSLPAGAALWVGLFSKPSGVYFVAPDQDDAEGWVDALLLLAHLHRTGGTDGVRAALSVRR</sequence>
<reference evidence="2 3" key="1">
    <citation type="journal article" date="2018" name="Plant J.">
        <title>Genome sequences of Chlorella sorokiniana UTEX 1602 and Micractinium conductrix SAG 241.80: implications to maltose excretion by a green alga.</title>
        <authorList>
            <person name="Arriola M.B."/>
            <person name="Velmurugan N."/>
            <person name="Zhang Y."/>
            <person name="Plunkett M.H."/>
            <person name="Hondzo H."/>
            <person name="Barney B.M."/>
        </authorList>
    </citation>
    <scope>NUCLEOTIDE SEQUENCE [LARGE SCALE GENOMIC DNA]</scope>
    <source>
        <strain evidence="2 3">SAG 241.80</strain>
    </source>
</reference>
<dbReference type="InterPro" id="IPR011990">
    <property type="entry name" value="TPR-like_helical_dom_sf"/>
</dbReference>
<dbReference type="Proteomes" id="UP000239649">
    <property type="component" value="Unassembled WGS sequence"/>
</dbReference>
<name>A0A2P6V7Z8_9CHLO</name>
<keyword evidence="3" id="KW-1185">Reference proteome</keyword>
<dbReference type="OrthoDB" id="548564at2759"/>
<gene>
    <name evidence="2" type="ORF">C2E20_6306</name>
</gene>
<dbReference type="InterPro" id="IPR053277">
    <property type="entry name" value="Endomembrane_traffic_mod"/>
</dbReference>
<organism evidence="2 3">
    <name type="scientific">Micractinium conductrix</name>
    <dbReference type="NCBI Taxonomy" id="554055"/>
    <lineage>
        <taxon>Eukaryota</taxon>
        <taxon>Viridiplantae</taxon>
        <taxon>Chlorophyta</taxon>
        <taxon>core chlorophytes</taxon>
        <taxon>Trebouxiophyceae</taxon>
        <taxon>Chlorellales</taxon>
        <taxon>Chlorellaceae</taxon>
        <taxon>Chlorella clade</taxon>
        <taxon>Micractinium</taxon>
    </lineage>
</organism>